<evidence type="ECO:0000313" key="1">
    <source>
        <dbReference type="EMBL" id="ETS87528.1"/>
    </source>
</evidence>
<dbReference type="eggNOG" id="ENOG502SB4N">
    <property type="taxonomic scope" value="Eukaryota"/>
</dbReference>
<dbReference type="KEGG" id="pfy:PFICI_01356"/>
<dbReference type="InParanoid" id="W3XN96"/>
<dbReference type="RefSeq" id="XP_007828128.1">
    <property type="nucleotide sequence ID" value="XM_007829937.1"/>
</dbReference>
<reference evidence="2" key="1">
    <citation type="journal article" date="2015" name="BMC Genomics">
        <title>Genomic and transcriptomic analysis of the endophytic fungus Pestalotiopsis fici reveals its lifestyle and high potential for synthesis of natural products.</title>
        <authorList>
            <person name="Wang X."/>
            <person name="Zhang X."/>
            <person name="Liu L."/>
            <person name="Xiang M."/>
            <person name="Wang W."/>
            <person name="Sun X."/>
            <person name="Che Y."/>
            <person name="Guo L."/>
            <person name="Liu G."/>
            <person name="Guo L."/>
            <person name="Wang C."/>
            <person name="Yin W.B."/>
            <person name="Stadler M."/>
            <person name="Zhang X."/>
            <person name="Liu X."/>
        </authorList>
    </citation>
    <scope>NUCLEOTIDE SEQUENCE [LARGE SCALE GENOMIC DNA]</scope>
    <source>
        <strain evidence="2">W106-1 / CGMCC3.15140</strain>
    </source>
</reference>
<dbReference type="STRING" id="1229662.W3XN96"/>
<organism evidence="1 2">
    <name type="scientific">Pestalotiopsis fici (strain W106-1 / CGMCC3.15140)</name>
    <dbReference type="NCBI Taxonomy" id="1229662"/>
    <lineage>
        <taxon>Eukaryota</taxon>
        <taxon>Fungi</taxon>
        <taxon>Dikarya</taxon>
        <taxon>Ascomycota</taxon>
        <taxon>Pezizomycotina</taxon>
        <taxon>Sordariomycetes</taxon>
        <taxon>Xylariomycetidae</taxon>
        <taxon>Amphisphaeriales</taxon>
        <taxon>Sporocadaceae</taxon>
        <taxon>Pestalotiopsis</taxon>
    </lineage>
</organism>
<dbReference type="AlphaFoldDB" id="W3XN96"/>
<keyword evidence="2" id="KW-1185">Reference proteome</keyword>
<dbReference type="GeneID" id="19266369"/>
<dbReference type="HOGENOM" id="CLU_014048_1_0_1"/>
<gene>
    <name evidence="1" type="ORF">PFICI_01356</name>
</gene>
<sequence>MRRCLVAPLGFVRRYSQASSGQQPHTTPLEYFSLIVKGKKTDPAIVTEELRKFVKTRTQSGHWKQAWIAGSGKSRSALVLLASKDMAKCLESHEFMSTFLETVAPAEESHRSATIDVLAGLTDGLQPNELGARQQSGLSVLYGPESILPRIWEQNGDADGRDVDRAASISVSAAYPDQPFNSHITIPMANTIFQNGRRSTLFATRYERSASSGRFEATLMQDKAHQDIEVVTDGGPRFTPQLPLIPLTPPREIVAGLGNIVRQVLVDGRPQPASKELEDLIPRFLAQRQKSHAVGVWAVVVPPHVVKRDNAFASIQPYSEHYENFESEKKMVEMNWECLSRIGKHGLRIHKILSGGGGWGVKQGLLSLDPETSYSAPEQEGIDDFIRAFEAQYEMKLDSNKALADQDQTTTTTSSSSSDIVSPGSYLIFCAQADVAGEDLDGVSTSESRGWNFGVAERHEDAWDRQVEEVVEEDAGPAVSAVPEAFTAMSAEGVYLNLGTPGEAKEHAAISTFPYTTKIDVPHAIISH</sequence>
<dbReference type="EMBL" id="KI912109">
    <property type="protein sequence ID" value="ETS87528.1"/>
    <property type="molecule type" value="Genomic_DNA"/>
</dbReference>
<protein>
    <submittedName>
        <fullName evidence="1">Uncharacterized protein</fullName>
    </submittedName>
</protein>
<proteinExistence type="predicted"/>
<dbReference type="Proteomes" id="UP000030651">
    <property type="component" value="Unassembled WGS sequence"/>
</dbReference>
<name>W3XN96_PESFW</name>
<evidence type="ECO:0000313" key="2">
    <source>
        <dbReference type="Proteomes" id="UP000030651"/>
    </source>
</evidence>
<dbReference type="OrthoDB" id="1744869at2759"/>
<accession>W3XN96</accession>